<evidence type="ECO:0000256" key="4">
    <source>
        <dbReference type="ARBA" id="ARBA00022723"/>
    </source>
</evidence>
<dbReference type="AlphaFoldDB" id="A0AAV5CD35"/>
<comment type="similarity">
    <text evidence="2">Belongs to the cysteine dioxygenase family.</text>
</comment>
<comment type="caution">
    <text evidence="8">The sequence shown here is derived from an EMBL/GenBank/DDBJ whole genome shotgun (WGS) entry which is preliminary data.</text>
</comment>
<name>A0AAV5CD35_ELECO</name>
<dbReference type="PANTHER" id="PTHR22966">
    <property type="entry name" value="2-AMINOETHANETHIOL DIOXYGENASE"/>
    <property type="match status" value="1"/>
</dbReference>
<dbReference type="PANTHER" id="PTHR22966:SF70">
    <property type="entry name" value="CYSTEINE DIOXYGENASE"/>
    <property type="match status" value="1"/>
</dbReference>
<comment type="catalytic activity">
    <reaction evidence="7">
        <text>L-cysteine + O2 = 3-sulfino-L-alanine + H(+)</text>
        <dbReference type="Rhea" id="RHEA:20441"/>
        <dbReference type="ChEBI" id="CHEBI:15378"/>
        <dbReference type="ChEBI" id="CHEBI:15379"/>
        <dbReference type="ChEBI" id="CHEBI:35235"/>
        <dbReference type="ChEBI" id="CHEBI:61085"/>
        <dbReference type="EC" id="1.13.11.20"/>
    </reaction>
    <physiologicalReaction direction="left-to-right" evidence="7">
        <dbReference type="Rhea" id="RHEA:20442"/>
    </physiologicalReaction>
</comment>
<protein>
    <recommendedName>
        <fullName evidence="3">cysteine dioxygenase</fullName>
        <ecNumber evidence="3">1.13.11.20</ecNumber>
    </recommendedName>
</protein>
<dbReference type="EMBL" id="BQKI01000006">
    <property type="protein sequence ID" value="GJM96060.1"/>
    <property type="molecule type" value="Genomic_DNA"/>
</dbReference>
<evidence type="ECO:0000256" key="2">
    <source>
        <dbReference type="ARBA" id="ARBA00006622"/>
    </source>
</evidence>
<keyword evidence="5" id="KW-0560">Oxidoreductase</keyword>
<accession>A0AAV5CD35</accession>
<dbReference type="InterPro" id="IPR012864">
    <property type="entry name" value="PCO/ADO"/>
</dbReference>
<dbReference type="Proteomes" id="UP001054889">
    <property type="component" value="Unassembled WGS sequence"/>
</dbReference>
<reference evidence="8" key="1">
    <citation type="journal article" date="2018" name="DNA Res.">
        <title>Multiple hybrid de novo genome assembly of finger millet, an orphan allotetraploid crop.</title>
        <authorList>
            <person name="Hatakeyama M."/>
            <person name="Aluri S."/>
            <person name="Balachadran M.T."/>
            <person name="Sivarajan S.R."/>
            <person name="Patrignani A."/>
            <person name="Gruter S."/>
            <person name="Poveda L."/>
            <person name="Shimizu-Inatsugi R."/>
            <person name="Baeten J."/>
            <person name="Francoijs K.J."/>
            <person name="Nataraja K.N."/>
            <person name="Reddy Y.A.N."/>
            <person name="Phadnis S."/>
            <person name="Ravikumar R.L."/>
            <person name="Schlapbach R."/>
            <person name="Sreeman S.M."/>
            <person name="Shimizu K.K."/>
        </authorList>
    </citation>
    <scope>NUCLEOTIDE SEQUENCE</scope>
</reference>
<evidence type="ECO:0000256" key="5">
    <source>
        <dbReference type="ARBA" id="ARBA00023002"/>
    </source>
</evidence>
<dbReference type="InterPro" id="IPR011051">
    <property type="entry name" value="RmlC_Cupin_sf"/>
</dbReference>
<dbReference type="GO" id="GO:0017172">
    <property type="term" value="F:cysteine dioxygenase activity"/>
    <property type="evidence" value="ECO:0007669"/>
    <property type="project" value="UniProtKB-EC"/>
</dbReference>
<keyword evidence="6" id="KW-0408">Iron</keyword>
<evidence type="ECO:0000256" key="6">
    <source>
        <dbReference type="ARBA" id="ARBA00023004"/>
    </source>
</evidence>
<organism evidence="8 9">
    <name type="scientific">Eleusine coracana subsp. coracana</name>
    <dbReference type="NCBI Taxonomy" id="191504"/>
    <lineage>
        <taxon>Eukaryota</taxon>
        <taxon>Viridiplantae</taxon>
        <taxon>Streptophyta</taxon>
        <taxon>Embryophyta</taxon>
        <taxon>Tracheophyta</taxon>
        <taxon>Spermatophyta</taxon>
        <taxon>Magnoliopsida</taxon>
        <taxon>Liliopsida</taxon>
        <taxon>Poales</taxon>
        <taxon>Poaceae</taxon>
        <taxon>PACMAD clade</taxon>
        <taxon>Chloridoideae</taxon>
        <taxon>Cynodonteae</taxon>
        <taxon>Eleusininae</taxon>
        <taxon>Eleusine</taxon>
    </lineage>
</organism>
<keyword evidence="4" id="KW-0479">Metal-binding</keyword>
<dbReference type="GO" id="GO:0070483">
    <property type="term" value="P:detection of hypoxia"/>
    <property type="evidence" value="ECO:0007669"/>
    <property type="project" value="UniProtKB-ARBA"/>
</dbReference>
<dbReference type="Pfam" id="PF07847">
    <property type="entry name" value="PCO_ADO"/>
    <property type="match status" value="2"/>
</dbReference>
<evidence type="ECO:0000256" key="1">
    <source>
        <dbReference type="ARBA" id="ARBA00001954"/>
    </source>
</evidence>
<evidence type="ECO:0000313" key="9">
    <source>
        <dbReference type="Proteomes" id="UP001054889"/>
    </source>
</evidence>
<reference evidence="8" key="2">
    <citation type="submission" date="2021-12" db="EMBL/GenBank/DDBJ databases">
        <title>Resequencing data analysis of finger millet.</title>
        <authorList>
            <person name="Hatakeyama M."/>
            <person name="Aluri S."/>
            <person name="Balachadran M.T."/>
            <person name="Sivarajan S.R."/>
            <person name="Poveda L."/>
            <person name="Shimizu-Inatsugi R."/>
            <person name="Schlapbach R."/>
            <person name="Sreeman S.M."/>
            <person name="Shimizu K.K."/>
        </authorList>
    </citation>
    <scope>NUCLEOTIDE SEQUENCE</scope>
</reference>
<proteinExistence type="inferred from homology"/>
<evidence type="ECO:0000256" key="7">
    <source>
        <dbReference type="ARBA" id="ARBA00024284"/>
    </source>
</evidence>
<comment type="cofactor">
    <cofactor evidence="1">
        <name>Fe(2+)</name>
        <dbReference type="ChEBI" id="CHEBI:29033"/>
    </cofactor>
</comment>
<evidence type="ECO:0000313" key="8">
    <source>
        <dbReference type="EMBL" id="GJM96060.1"/>
    </source>
</evidence>
<gene>
    <name evidence="8" type="primary">ga12866</name>
    <name evidence="8" type="ORF">PR202_ga12866</name>
</gene>
<sequence length="191" mass="21518">MLHVGLMDEIQFFLHRDIGPQNPPVITCKTIYKDANNFVEESCLSMTTQEYPGMTVFTKFLVGSAYIESCDWVQPHIDSVMLAKKVMDDHLKAQSADTWVLFPDSSRNWNHLVIVIFQPTGGVMPLHDHPGMTVFTKLLVGSAYIESCDWVQPRIFDVGLDSVMLAEKVRDDRLKAQSAGAWVLSPDSSRN</sequence>
<evidence type="ECO:0000256" key="3">
    <source>
        <dbReference type="ARBA" id="ARBA00013133"/>
    </source>
</evidence>
<dbReference type="EC" id="1.13.11.20" evidence="3"/>
<dbReference type="SUPFAM" id="SSF51182">
    <property type="entry name" value="RmlC-like cupins"/>
    <property type="match status" value="1"/>
</dbReference>
<keyword evidence="9" id="KW-1185">Reference proteome</keyword>
<dbReference type="GO" id="GO:0046872">
    <property type="term" value="F:metal ion binding"/>
    <property type="evidence" value="ECO:0007669"/>
    <property type="project" value="UniProtKB-KW"/>
</dbReference>